<dbReference type="SUPFAM" id="SSF51735">
    <property type="entry name" value="NAD(P)-binding Rossmann-fold domains"/>
    <property type="match status" value="1"/>
</dbReference>
<reference evidence="5" key="1">
    <citation type="journal article" date="2019" name="Int. J. Syst. Evol. Microbiol.">
        <title>The Global Catalogue of Microorganisms (GCM) 10K type strain sequencing project: providing services to taxonomists for standard genome sequencing and annotation.</title>
        <authorList>
            <consortium name="The Broad Institute Genomics Platform"/>
            <consortium name="The Broad Institute Genome Sequencing Center for Infectious Disease"/>
            <person name="Wu L."/>
            <person name="Ma J."/>
        </authorList>
    </citation>
    <scope>NUCLEOTIDE SEQUENCE [LARGE SCALE GENOMIC DNA]</scope>
    <source>
        <strain evidence="5">CCUG 63287</strain>
    </source>
</reference>
<protein>
    <submittedName>
        <fullName evidence="4">SDR family NAD(P)-dependent oxidoreductase</fullName>
    </submittedName>
</protein>
<name>A0ABV9JDP7_9LACT</name>
<keyword evidence="2" id="KW-0521">NADP</keyword>
<keyword evidence="5" id="KW-1185">Reference proteome</keyword>
<evidence type="ECO:0000256" key="1">
    <source>
        <dbReference type="ARBA" id="ARBA00006484"/>
    </source>
</evidence>
<dbReference type="InterPro" id="IPR036291">
    <property type="entry name" value="NAD(P)-bd_dom_sf"/>
</dbReference>
<gene>
    <name evidence="4" type="ORF">ACFO26_08130</name>
</gene>
<evidence type="ECO:0000256" key="2">
    <source>
        <dbReference type="ARBA" id="ARBA00022857"/>
    </source>
</evidence>
<evidence type="ECO:0000256" key="3">
    <source>
        <dbReference type="ARBA" id="ARBA00023002"/>
    </source>
</evidence>
<dbReference type="Gene3D" id="3.40.50.720">
    <property type="entry name" value="NAD(P)-binding Rossmann-like Domain"/>
    <property type="match status" value="1"/>
</dbReference>
<comment type="caution">
    <text evidence="4">The sequence shown here is derived from an EMBL/GenBank/DDBJ whole genome shotgun (WGS) entry which is preliminary data.</text>
</comment>
<sequence>MKALVTGANKGIGFEIARSLAKKGYEIYVGARDEVRGEAATEKLREEGFVADFVKIDLNDLVASDFAKISSLDILVNNAGISGKMATGRSAYDMGKSAFDYTAEELQETLSVNFLGTHGVILALLDKLTDEAKILNVTIPISGNPYWQPLAYITSKAALNSMTMAFGYQFIKDGSKKQIFGVMPGAVATDLNGMSKIAPEEIPAQVKTPEKAGALITSFLFDGKNHNAQIINFDGTEITSYEPEMGFAAKDMDDRQKMLREISEK</sequence>
<organism evidence="4 5">
    <name type="scientific">Lactococcus nasutitermitis</name>
    <dbReference type="NCBI Taxonomy" id="1652957"/>
    <lineage>
        <taxon>Bacteria</taxon>
        <taxon>Bacillati</taxon>
        <taxon>Bacillota</taxon>
        <taxon>Bacilli</taxon>
        <taxon>Lactobacillales</taxon>
        <taxon>Streptococcaceae</taxon>
        <taxon>Lactococcus</taxon>
    </lineage>
</organism>
<evidence type="ECO:0000313" key="5">
    <source>
        <dbReference type="Proteomes" id="UP001595987"/>
    </source>
</evidence>
<dbReference type="PANTHER" id="PTHR43490:SF99">
    <property type="entry name" value="SHORT-CHAIN DEHYDROGENASE_REDUCTASE"/>
    <property type="match status" value="1"/>
</dbReference>
<keyword evidence="3" id="KW-0560">Oxidoreductase</keyword>
<comment type="similarity">
    <text evidence="1">Belongs to the short-chain dehydrogenases/reductases (SDR) family.</text>
</comment>
<proteinExistence type="inferred from homology"/>
<dbReference type="PANTHER" id="PTHR43490">
    <property type="entry name" value="(+)-NEOMENTHOL DEHYDROGENASE"/>
    <property type="match status" value="1"/>
</dbReference>
<dbReference type="InterPro" id="IPR002347">
    <property type="entry name" value="SDR_fam"/>
</dbReference>
<dbReference type="EMBL" id="JBHSGD010000006">
    <property type="protein sequence ID" value="MFC4652877.1"/>
    <property type="molecule type" value="Genomic_DNA"/>
</dbReference>
<dbReference type="Pfam" id="PF00106">
    <property type="entry name" value="adh_short"/>
    <property type="match status" value="1"/>
</dbReference>
<dbReference type="PRINTS" id="PR00081">
    <property type="entry name" value="GDHRDH"/>
</dbReference>
<evidence type="ECO:0000313" key="4">
    <source>
        <dbReference type="EMBL" id="MFC4652877.1"/>
    </source>
</evidence>
<accession>A0ABV9JDP7</accession>
<dbReference type="RefSeq" id="WP_213536880.1">
    <property type="nucleotide sequence ID" value="NZ_BOVQ01000010.1"/>
</dbReference>
<dbReference type="Proteomes" id="UP001595987">
    <property type="component" value="Unassembled WGS sequence"/>
</dbReference>